<reference evidence="1" key="1">
    <citation type="submission" date="2023-03" db="EMBL/GenBank/DDBJ databases">
        <title>Massive genome expansion in bonnet fungi (Mycena s.s.) driven by repeated elements and novel gene families across ecological guilds.</title>
        <authorList>
            <consortium name="Lawrence Berkeley National Laboratory"/>
            <person name="Harder C.B."/>
            <person name="Miyauchi S."/>
            <person name="Viragh M."/>
            <person name="Kuo A."/>
            <person name="Thoen E."/>
            <person name="Andreopoulos B."/>
            <person name="Lu D."/>
            <person name="Skrede I."/>
            <person name="Drula E."/>
            <person name="Henrissat B."/>
            <person name="Morin E."/>
            <person name="Kohler A."/>
            <person name="Barry K."/>
            <person name="LaButti K."/>
            <person name="Morin E."/>
            <person name="Salamov A."/>
            <person name="Lipzen A."/>
            <person name="Mereny Z."/>
            <person name="Hegedus B."/>
            <person name="Baldrian P."/>
            <person name="Stursova M."/>
            <person name="Weitz H."/>
            <person name="Taylor A."/>
            <person name="Grigoriev I.V."/>
            <person name="Nagy L.G."/>
            <person name="Martin F."/>
            <person name="Kauserud H."/>
        </authorList>
    </citation>
    <scope>NUCLEOTIDE SEQUENCE</scope>
    <source>
        <strain evidence="1">9284</strain>
    </source>
</reference>
<proteinExistence type="predicted"/>
<keyword evidence="2" id="KW-1185">Reference proteome</keyword>
<dbReference type="InterPro" id="IPR027417">
    <property type="entry name" value="P-loop_NTPase"/>
</dbReference>
<evidence type="ECO:0000313" key="2">
    <source>
        <dbReference type="Proteomes" id="UP001221142"/>
    </source>
</evidence>
<name>A0AAD7C724_9AGAR</name>
<protein>
    <submittedName>
        <fullName evidence="1">Uncharacterized protein</fullName>
    </submittedName>
</protein>
<dbReference type="Gene3D" id="3.40.50.300">
    <property type="entry name" value="P-loop containing nucleotide triphosphate hydrolases"/>
    <property type="match status" value="1"/>
</dbReference>
<accession>A0AAD7C724</accession>
<evidence type="ECO:0000313" key="1">
    <source>
        <dbReference type="EMBL" id="KAJ7641021.1"/>
    </source>
</evidence>
<sequence>MEVFLSTLLVTTEGRSSQRRLYYATDELIGRTIRREFEESTILTIAHRLRTVIDYDKVLLLDQCRIVRRPCWVIRVPGFMGFAELLGSTSFKGWLVTWIPGVSTPGVDRVVAAWFRGGVNTVLFSAQT</sequence>
<dbReference type="SUPFAM" id="SSF52540">
    <property type="entry name" value="P-loop containing nucleoside triphosphate hydrolases"/>
    <property type="match status" value="1"/>
</dbReference>
<gene>
    <name evidence="1" type="ORF">FB45DRAFT_862288</name>
</gene>
<comment type="caution">
    <text evidence="1">The sequence shown here is derived from an EMBL/GenBank/DDBJ whole genome shotgun (WGS) entry which is preliminary data.</text>
</comment>
<dbReference type="AlphaFoldDB" id="A0AAD7C724"/>
<organism evidence="1 2">
    <name type="scientific">Roridomyces roridus</name>
    <dbReference type="NCBI Taxonomy" id="1738132"/>
    <lineage>
        <taxon>Eukaryota</taxon>
        <taxon>Fungi</taxon>
        <taxon>Dikarya</taxon>
        <taxon>Basidiomycota</taxon>
        <taxon>Agaricomycotina</taxon>
        <taxon>Agaricomycetes</taxon>
        <taxon>Agaricomycetidae</taxon>
        <taxon>Agaricales</taxon>
        <taxon>Marasmiineae</taxon>
        <taxon>Mycenaceae</taxon>
        <taxon>Roridomyces</taxon>
    </lineage>
</organism>
<dbReference type="EMBL" id="JARKIF010000004">
    <property type="protein sequence ID" value="KAJ7641021.1"/>
    <property type="molecule type" value="Genomic_DNA"/>
</dbReference>
<dbReference type="Proteomes" id="UP001221142">
    <property type="component" value="Unassembled WGS sequence"/>
</dbReference>